<accession>A0ABV9H7U4</accession>
<evidence type="ECO:0000313" key="3">
    <source>
        <dbReference type="Proteomes" id="UP001596042"/>
    </source>
</evidence>
<protein>
    <submittedName>
        <fullName evidence="2">DUF459 domain-containing protein</fullName>
    </submittedName>
</protein>
<gene>
    <name evidence="2" type="ORF">ACFO1V_09790</name>
</gene>
<dbReference type="EMBL" id="JBHSEL010000091">
    <property type="protein sequence ID" value="MFC4625503.1"/>
    <property type="molecule type" value="Genomic_DNA"/>
</dbReference>
<sequence length="382" mass="41751">MRREPFATAMIRLGSTLAVAAALIMTDISAAMAQQGPRTLFELLFGPRQNTVQPKAPNPAPRRRTTPAKPKRTVQPARPPQPVIREPAVVTVEKKPDAKKILVIGDFIANGLAEGLTIAFATNADLMVASKTNGSSGFVRSDHFDWPANIGQIIDQEKPAVLVVMLGSNDRQAIHTGGTSLPARSPQWMEAYQQRVEAFGNAIAKRNIPVIWVGQLPFRQRAMMQDMLALNETYKKAAEKLGGTFVDVWDGFVDEDGNFTQTGFDVNGQTARLRANDGINLTTAGKRKLAFYVEKPLQALFGNHDNNVQDRDAGLPAETEAEKEPDRLKPIDRLQPVSLRELNRDTSGVLLGGQVIPPAGTKAHINAKTVPGRADNFAWPRQ</sequence>
<dbReference type="CDD" id="cd01829">
    <property type="entry name" value="SGNH_hydrolase_peri2"/>
    <property type="match status" value="1"/>
</dbReference>
<dbReference type="Gene3D" id="3.40.50.1110">
    <property type="entry name" value="SGNH hydrolase"/>
    <property type="match status" value="1"/>
</dbReference>
<dbReference type="InterPro" id="IPR036514">
    <property type="entry name" value="SGNH_hydro_sf"/>
</dbReference>
<organism evidence="2 3">
    <name type="scientific">Daeguia caeni</name>
    <dbReference type="NCBI Taxonomy" id="439612"/>
    <lineage>
        <taxon>Bacteria</taxon>
        <taxon>Pseudomonadati</taxon>
        <taxon>Pseudomonadota</taxon>
        <taxon>Alphaproteobacteria</taxon>
        <taxon>Hyphomicrobiales</taxon>
        <taxon>Brucellaceae</taxon>
        <taxon>Daeguia</taxon>
    </lineage>
</organism>
<feature type="region of interest" description="Disordered" evidence="1">
    <location>
        <begin position="49"/>
        <end position="81"/>
    </location>
</feature>
<keyword evidence="3" id="KW-1185">Reference proteome</keyword>
<dbReference type="Proteomes" id="UP001596042">
    <property type="component" value="Unassembled WGS sequence"/>
</dbReference>
<dbReference type="Pfam" id="PF04311">
    <property type="entry name" value="DUF459"/>
    <property type="match status" value="1"/>
</dbReference>
<dbReference type="RefSeq" id="WP_374834564.1">
    <property type="nucleotide sequence ID" value="NZ_JBHEEZ010000059.1"/>
</dbReference>
<dbReference type="InterPro" id="IPR007407">
    <property type="entry name" value="DUF459"/>
</dbReference>
<comment type="caution">
    <text evidence="2">The sequence shown here is derived from an EMBL/GenBank/DDBJ whole genome shotgun (WGS) entry which is preliminary data.</text>
</comment>
<dbReference type="SUPFAM" id="SSF52266">
    <property type="entry name" value="SGNH hydrolase"/>
    <property type="match status" value="1"/>
</dbReference>
<reference evidence="3" key="1">
    <citation type="journal article" date="2019" name="Int. J. Syst. Evol. Microbiol.">
        <title>The Global Catalogue of Microorganisms (GCM) 10K type strain sequencing project: providing services to taxonomists for standard genome sequencing and annotation.</title>
        <authorList>
            <consortium name="The Broad Institute Genomics Platform"/>
            <consortium name="The Broad Institute Genome Sequencing Center for Infectious Disease"/>
            <person name="Wu L."/>
            <person name="Ma J."/>
        </authorList>
    </citation>
    <scope>NUCLEOTIDE SEQUENCE [LARGE SCALE GENOMIC DNA]</scope>
    <source>
        <strain evidence="3">CGMCC 1.15731</strain>
    </source>
</reference>
<feature type="compositionally biased region" description="Basic residues" evidence="1">
    <location>
        <begin position="61"/>
        <end position="72"/>
    </location>
</feature>
<evidence type="ECO:0000256" key="1">
    <source>
        <dbReference type="SAM" id="MobiDB-lite"/>
    </source>
</evidence>
<proteinExistence type="predicted"/>
<evidence type="ECO:0000313" key="2">
    <source>
        <dbReference type="EMBL" id="MFC4625503.1"/>
    </source>
</evidence>
<name>A0ABV9H7U4_9HYPH</name>